<dbReference type="InParanoid" id="A0A2R5GIC0"/>
<protein>
    <submittedName>
        <fullName evidence="1">Uncharacterized protein</fullName>
    </submittedName>
</protein>
<sequence length="175" mass="18817">MEVLSPIEIDFGSRIRAVQEPVVCEVDSSDIVSSCPTQCCLLNNDGAPICLDVSVATTPFCTDGSNGNAPDGTSCSDLIGSDAYVDISLELLEDQEDADWVSTCCQTCAAWGDPKLVAFGGWSESPAEWLMCDGRNPKKSCNFQQQTCTSQIDHLGNDCVWNGTIKDLMDGDRSM</sequence>
<dbReference type="Proteomes" id="UP000241890">
    <property type="component" value="Unassembled WGS sequence"/>
</dbReference>
<keyword evidence="2" id="KW-1185">Reference proteome</keyword>
<comment type="caution">
    <text evidence="1">The sequence shown here is derived from an EMBL/GenBank/DDBJ whole genome shotgun (WGS) entry which is preliminary data.</text>
</comment>
<proteinExistence type="predicted"/>
<dbReference type="EMBL" id="BEYU01000081">
    <property type="protein sequence ID" value="GBG30646.1"/>
    <property type="molecule type" value="Genomic_DNA"/>
</dbReference>
<evidence type="ECO:0000313" key="1">
    <source>
        <dbReference type="EMBL" id="GBG30646.1"/>
    </source>
</evidence>
<gene>
    <name evidence="1" type="ORF">FCC1311_068662</name>
</gene>
<name>A0A2R5GIC0_9STRA</name>
<reference evidence="1 2" key="1">
    <citation type="submission" date="2017-12" db="EMBL/GenBank/DDBJ databases">
        <title>Sequencing, de novo assembly and annotation of complete genome of a new Thraustochytrid species, strain FCC1311.</title>
        <authorList>
            <person name="Sedici K."/>
            <person name="Godart F."/>
            <person name="Aiese Cigliano R."/>
            <person name="Sanseverino W."/>
            <person name="Barakat M."/>
            <person name="Ortet P."/>
            <person name="Marechal E."/>
            <person name="Cagnac O."/>
            <person name="Amato A."/>
        </authorList>
    </citation>
    <scope>NUCLEOTIDE SEQUENCE [LARGE SCALE GENOMIC DNA]</scope>
</reference>
<evidence type="ECO:0000313" key="2">
    <source>
        <dbReference type="Proteomes" id="UP000241890"/>
    </source>
</evidence>
<organism evidence="1 2">
    <name type="scientific">Hondaea fermentalgiana</name>
    <dbReference type="NCBI Taxonomy" id="2315210"/>
    <lineage>
        <taxon>Eukaryota</taxon>
        <taxon>Sar</taxon>
        <taxon>Stramenopiles</taxon>
        <taxon>Bigyra</taxon>
        <taxon>Labyrinthulomycetes</taxon>
        <taxon>Thraustochytrida</taxon>
        <taxon>Thraustochytriidae</taxon>
        <taxon>Hondaea</taxon>
    </lineage>
</organism>
<dbReference type="AlphaFoldDB" id="A0A2R5GIC0"/>
<feature type="non-terminal residue" evidence="1">
    <location>
        <position position="175"/>
    </location>
</feature>
<accession>A0A2R5GIC0</accession>